<evidence type="ECO:0000256" key="1">
    <source>
        <dbReference type="ARBA" id="ARBA00022729"/>
    </source>
</evidence>
<sequence>MSKFSFRALPVLAALAAVAAMAPRPAQATDLLIATWGGGVEKVWETAFAEPFAKETGINVKIVPVPTPEAQLRAQAGNPQYNAVMVTYPQGANLMRDGMVELLDPAELPDTADTNPRYLMRNADGKLAGVSPYFMYYGIAINTDEAKPGDFKSWANLGDAKWKGKLAITRPIYLSSYDLPIIAKAMGGDEKNIEPGLDLLRKIVPNALTTYSSIAHMNGLLTRGEIAAGPYYSGRVWHLRQQGAQNVTMVVPEEGALMIPYLLVMPKNAKDMAATKKFMNYVSKAEPQLRGSVLGGYLPLNAKAKLPAEAEEQMGMTLAELMTRLYQPDWAYIADNQTDRINLLEKLIADAR</sequence>
<comment type="caution">
    <text evidence="3">The sequence shown here is derived from an EMBL/GenBank/DDBJ whole genome shotgun (WGS) entry which is preliminary data.</text>
</comment>
<evidence type="ECO:0000313" key="4">
    <source>
        <dbReference type="Proteomes" id="UP000277424"/>
    </source>
</evidence>
<dbReference type="GO" id="GO:0015888">
    <property type="term" value="P:thiamine transport"/>
    <property type="evidence" value="ECO:0007669"/>
    <property type="project" value="TreeGrafter"/>
</dbReference>
<organism evidence="3 4">
    <name type="scientific">Oceanibaculum indicum</name>
    <dbReference type="NCBI Taxonomy" id="526216"/>
    <lineage>
        <taxon>Bacteria</taxon>
        <taxon>Pseudomonadati</taxon>
        <taxon>Pseudomonadota</taxon>
        <taxon>Alphaproteobacteria</taxon>
        <taxon>Rhodospirillales</taxon>
        <taxon>Oceanibaculaceae</taxon>
        <taxon>Oceanibaculum</taxon>
    </lineage>
</organism>
<reference evidence="3 4" key="1">
    <citation type="submission" date="2018-10" db="EMBL/GenBank/DDBJ databases">
        <title>Comparative analysis of microorganisms from saline springs in Andes Mountain Range, Colombia.</title>
        <authorList>
            <person name="Rubin E."/>
        </authorList>
    </citation>
    <scope>NUCLEOTIDE SEQUENCE [LARGE SCALE GENOMIC DNA]</scope>
    <source>
        <strain evidence="3 4">USBA 36</strain>
    </source>
</reference>
<dbReference type="PANTHER" id="PTHR30006:SF2">
    <property type="entry name" value="ABC TRANSPORTER SUBSTRATE-BINDING PROTEIN"/>
    <property type="match status" value="1"/>
</dbReference>
<dbReference type="InterPro" id="IPR001188">
    <property type="entry name" value="Sperm_putr-bd"/>
</dbReference>
<dbReference type="GO" id="GO:0030976">
    <property type="term" value="F:thiamine pyrophosphate binding"/>
    <property type="evidence" value="ECO:0007669"/>
    <property type="project" value="TreeGrafter"/>
</dbReference>
<dbReference type="EMBL" id="RBIG01000001">
    <property type="protein sequence ID" value="RKQ72322.1"/>
    <property type="molecule type" value="Genomic_DNA"/>
</dbReference>
<feature type="chain" id="PRO_5019067432" evidence="2">
    <location>
        <begin position="29"/>
        <end position="352"/>
    </location>
</feature>
<dbReference type="Gene3D" id="3.40.190.10">
    <property type="entry name" value="Periplasmic binding protein-like II"/>
    <property type="match status" value="2"/>
</dbReference>
<dbReference type="Pfam" id="PF13416">
    <property type="entry name" value="SBP_bac_8"/>
    <property type="match status" value="1"/>
</dbReference>
<dbReference type="RefSeq" id="WP_008942921.1">
    <property type="nucleotide sequence ID" value="NZ_RBIG01000001.1"/>
</dbReference>
<dbReference type="SUPFAM" id="SSF53850">
    <property type="entry name" value="Periplasmic binding protein-like II"/>
    <property type="match status" value="1"/>
</dbReference>
<keyword evidence="1 2" id="KW-0732">Signal</keyword>
<feature type="signal peptide" evidence="2">
    <location>
        <begin position="1"/>
        <end position="28"/>
    </location>
</feature>
<gene>
    <name evidence="3" type="ORF">BCL74_0086</name>
</gene>
<dbReference type="PANTHER" id="PTHR30006">
    <property type="entry name" value="THIAMINE-BINDING PERIPLASMIC PROTEIN-RELATED"/>
    <property type="match status" value="1"/>
</dbReference>
<dbReference type="GO" id="GO:0019808">
    <property type="term" value="F:polyamine binding"/>
    <property type="evidence" value="ECO:0007669"/>
    <property type="project" value="InterPro"/>
</dbReference>
<dbReference type="GO" id="GO:0030975">
    <property type="term" value="F:thiamine binding"/>
    <property type="evidence" value="ECO:0007669"/>
    <property type="project" value="TreeGrafter"/>
</dbReference>
<proteinExistence type="predicted"/>
<evidence type="ECO:0000256" key="2">
    <source>
        <dbReference type="SAM" id="SignalP"/>
    </source>
</evidence>
<dbReference type="GO" id="GO:0015846">
    <property type="term" value="P:polyamine transport"/>
    <property type="evidence" value="ECO:0007669"/>
    <property type="project" value="InterPro"/>
</dbReference>
<evidence type="ECO:0000313" key="3">
    <source>
        <dbReference type="EMBL" id="RKQ72322.1"/>
    </source>
</evidence>
<dbReference type="InterPro" id="IPR006059">
    <property type="entry name" value="SBP"/>
</dbReference>
<name>A0A420WN24_9PROT</name>
<dbReference type="GO" id="GO:0030288">
    <property type="term" value="C:outer membrane-bounded periplasmic space"/>
    <property type="evidence" value="ECO:0007669"/>
    <property type="project" value="TreeGrafter"/>
</dbReference>
<dbReference type="PRINTS" id="PR00909">
    <property type="entry name" value="SPERMDNBNDNG"/>
</dbReference>
<dbReference type="Proteomes" id="UP000277424">
    <property type="component" value="Unassembled WGS sequence"/>
</dbReference>
<dbReference type="AlphaFoldDB" id="A0A420WN24"/>
<protein>
    <submittedName>
        <fullName evidence="3">Putative spermidine/putrescine transport system substrate-binding protein</fullName>
    </submittedName>
</protein>
<accession>A0A420WN24</accession>